<dbReference type="Proteomes" id="UP000807342">
    <property type="component" value="Unassembled WGS sequence"/>
</dbReference>
<evidence type="ECO:0000313" key="2">
    <source>
        <dbReference type="EMBL" id="KAF9441451.1"/>
    </source>
</evidence>
<evidence type="ECO:0000256" key="1">
    <source>
        <dbReference type="SAM" id="MobiDB-lite"/>
    </source>
</evidence>
<dbReference type="AlphaFoldDB" id="A0A9P5X213"/>
<gene>
    <name evidence="2" type="ORF">P691DRAFT_739708</name>
</gene>
<proteinExistence type="predicted"/>
<feature type="compositionally biased region" description="Polar residues" evidence="1">
    <location>
        <begin position="23"/>
        <end position="40"/>
    </location>
</feature>
<feature type="compositionally biased region" description="Low complexity" evidence="1">
    <location>
        <begin position="53"/>
        <end position="72"/>
    </location>
</feature>
<reference evidence="2" key="1">
    <citation type="submission" date="2020-11" db="EMBL/GenBank/DDBJ databases">
        <authorList>
            <consortium name="DOE Joint Genome Institute"/>
            <person name="Ahrendt S."/>
            <person name="Riley R."/>
            <person name="Andreopoulos W."/>
            <person name="Labutti K."/>
            <person name="Pangilinan J."/>
            <person name="Ruiz-Duenas F.J."/>
            <person name="Barrasa J.M."/>
            <person name="Sanchez-Garcia M."/>
            <person name="Camarero S."/>
            <person name="Miyauchi S."/>
            <person name="Serrano A."/>
            <person name="Linde D."/>
            <person name="Babiker R."/>
            <person name="Drula E."/>
            <person name="Ayuso-Fernandez I."/>
            <person name="Pacheco R."/>
            <person name="Padilla G."/>
            <person name="Ferreira P."/>
            <person name="Barriuso J."/>
            <person name="Kellner H."/>
            <person name="Castanera R."/>
            <person name="Alfaro M."/>
            <person name="Ramirez L."/>
            <person name="Pisabarro A.G."/>
            <person name="Kuo A."/>
            <person name="Tritt A."/>
            <person name="Lipzen A."/>
            <person name="He G."/>
            <person name="Yan M."/>
            <person name="Ng V."/>
            <person name="Cullen D."/>
            <person name="Martin F."/>
            <person name="Rosso M.-N."/>
            <person name="Henrissat B."/>
            <person name="Hibbett D."/>
            <person name="Martinez A.T."/>
            <person name="Grigoriev I.V."/>
        </authorList>
    </citation>
    <scope>NUCLEOTIDE SEQUENCE</scope>
    <source>
        <strain evidence="2">MF-IS2</strain>
    </source>
</reference>
<comment type="caution">
    <text evidence="2">The sequence shown here is derived from an EMBL/GenBank/DDBJ whole genome shotgun (WGS) entry which is preliminary data.</text>
</comment>
<dbReference type="EMBL" id="MU151905">
    <property type="protein sequence ID" value="KAF9441451.1"/>
    <property type="molecule type" value="Genomic_DNA"/>
</dbReference>
<organism evidence="2 3">
    <name type="scientific">Macrolepiota fuliginosa MF-IS2</name>
    <dbReference type="NCBI Taxonomy" id="1400762"/>
    <lineage>
        <taxon>Eukaryota</taxon>
        <taxon>Fungi</taxon>
        <taxon>Dikarya</taxon>
        <taxon>Basidiomycota</taxon>
        <taxon>Agaricomycotina</taxon>
        <taxon>Agaricomycetes</taxon>
        <taxon>Agaricomycetidae</taxon>
        <taxon>Agaricales</taxon>
        <taxon>Agaricineae</taxon>
        <taxon>Agaricaceae</taxon>
        <taxon>Macrolepiota</taxon>
    </lineage>
</organism>
<keyword evidence="3" id="KW-1185">Reference proteome</keyword>
<evidence type="ECO:0000313" key="3">
    <source>
        <dbReference type="Proteomes" id="UP000807342"/>
    </source>
</evidence>
<protein>
    <submittedName>
        <fullName evidence="2">Uncharacterized protein</fullName>
    </submittedName>
</protein>
<feature type="region of interest" description="Disordered" evidence="1">
    <location>
        <begin position="16"/>
        <end position="81"/>
    </location>
</feature>
<sequence>MHAAVCETVRQMFGRHAPLATDKPSNNDNGQASPVSTTPKVSPALSVFRPAWGGTTSTSTPTTGPGTTTPPTANGSATNCPSGHDAGEFLFRLLFLDLYKPILIWITDASELGNDSKGQKRSKKNKKPKGVGLYEYDEFYDNL</sequence>
<accession>A0A9P5X213</accession>
<name>A0A9P5X213_9AGAR</name>